<evidence type="ECO:0000256" key="10">
    <source>
        <dbReference type="ARBA" id="ARBA00022801"/>
    </source>
</evidence>
<dbReference type="Gene3D" id="2.40.10.120">
    <property type="match status" value="1"/>
</dbReference>
<dbReference type="Proteomes" id="UP000225379">
    <property type="component" value="Unassembled WGS sequence"/>
</dbReference>
<sequence>MPHAPVPRSYPIFRRLPAAALCALLSGAVFLPALPAAAQDAPAVGAQPGASRTYAPPSFRDLARTQIDTVVNISSTQAPQPSAGGGRLPEGMDIPPGSPLEEFFREFRNRQRGGQGNRSPESGPNGGPQGGGPQGLPSMALGSGFIIDPSGLIVTNNHVVSDAAEIAVTLHDGTKLPARLVGSDAPTDLALLKVESAKPLTAAHWGDSEAVEVGDWVVAIGNPFGLGGSVTAGILSARARDIQQGPYDEYLQTDAAINRGNSGGPLYDAGGAVIGINTAIYSPTGGSVGIGFAIPSSLAKPIIDQLKDGGKVRRGWLGVQVQRVTPDIAESLGVEGSGGALVTSISPDSPAASAGLRQGDVITAFNGDPLEQMRQLPRLVASTQIGRTVPMTLLRGGKQQSIQVTVGELRDEPQQLAMSGSSGAPRSAQPEESKSALGLKLAPLTPGLRETFAIGEDVDGLVVTEVDRDSAASQRGLDLGDVIVEAGQEPVATAADLETRIAKAKEQGRKTLLMLVSRAGDLRYVPLPLVPETGGKKG</sequence>
<evidence type="ECO:0000256" key="4">
    <source>
        <dbReference type="ARBA" id="ARBA00013035"/>
    </source>
</evidence>
<dbReference type="InterPro" id="IPR036034">
    <property type="entry name" value="PDZ_sf"/>
</dbReference>
<protein>
    <recommendedName>
        <fullName evidence="5">Probable periplasmic serine endoprotease DegP-like</fullName>
        <ecNumber evidence="4">3.4.21.107</ecNumber>
    </recommendedName>
    <alternativeName>
        <fullName evidence="13">Protease Do</fullName>
    </alternativeName>
</protein>
<dbReference type="GO" id="GO:0006508">
    <property type="term" value="P:proteolysis"/>
    <property type="evidence" value="ECO:0007669"/>
    <property type="project" value="UniProtKB-KW"/>
</dbReference>
<dbReference type="Gene3D" id="2.30.42.10">
    <property type="match status" value="2"/>
</dbReference>
<keyword evidence="8" id="KW-0677">Repeat</keyword>
<evidence type="ECO:0000256" key="16">
    <source>
        <dbReference type="SAM" id="MobiDB-lite"/>
    </source>
</evidence>
<evidence type="ECO:0000313" key="20">
    <source>
        <dbReference type="Proteomes" id="UP000225379"/>
    </source>
</evidence>
<feature type="chain" id="PRO_5038632512" description="Probable periplasmic serine endoprotease DegP-like" evidence="17">
    <location>
        <begin position="39"/>
        <end position="538"/>
    </location>
</feature>
<evidence type="ECO:0000256" key="5">
    <source>
        <dbReference type="ARBA" id="ARBA00013958"/>
    </source>
</evidence>
<dbReference type="SMART" id="SM00228">
    <property type="entry name" value="PDZ"/>
    <property type="match status" value="2"/>
</dbReference>
<comment type="catalytic activity">
    <reaction evidence="1">
        <text>Acts on substrates that are at least partially unfolded. The cleavage site P1 residue is normally between a pair of hydrophobic residues, such as Val-|-Val.</text>
        <dbReference type="EC" id="3.4.21.107"/>
    </reaction>
</comment>
<accession>A0A2B8BKS8</accession>
<dbReference type="PROSITE" id="PS50106">
    <property type="entry name" value="PDZ"/>
    <property type="match status" value="2"/>
</dbReference>
<name>A0A2B8BKS8_9PROT</name>
<feature type="binding site" evidence="15">
    <location>
        <begin position="260"/>
        <end position="262"/>
    </location>
    <ligand>
        <name>substrate</name>
    </ligand>
</feature>
<feature type="compositionally biased region" description="Gly residues" evidence="16">
    <location>
        <begin position="124"/>
        <end position="134"/>
    </location>
</feature>
<dbReference type="GO" id="GO:0004252">
    <property type="term" value="F:serine-type endopeptidase activity"/>
    <property type="evidence" value="ECO:0007669"/>
    <property type="project" value="InterPro"/>
</dbReference>
<evidence type="ECO:0000256" key="1">
    <source>
        <dbReference type="ARBA" id="ARBA00001772"/>
    </source>
</evidence>
<reference evidence="20" key="1">
    <citation type="submission" date="2017-10" db="EMBL/GenBank/DDBJ databases">
        <authorList>
            <person name="Kravchenko I.K."/>
            <person name="Grouzdev D.S."/>
        </authorList>
    </citation>
    <scope>NUCLEOTIDE SEQUENCE [LARGE SCALE GENOMIC DNA]</scope>
    <source>
        <strain evidence="20">B2</strain>
    </source>
</reference>
<evidence type="ECO:0000259" key="18">
    <source>
        <dbReference type="PROSITE" id="PS50106"/>
    </source>
</evidence>
<evidence type="ECO:0000256" key="12">
    <source>
        <dbReference type="ARBA" id="ARBA00023016"/>
    </source>
</evidence>
<feature type="region of interest" description="Disordered" evidence="16">
    <location>
        <begin position="72"/>
        <end position="140"/>
    </location>
</feature>
<feature type="active site" description="Charge relay system" evidence="14">
    <location>
        <position position="188"/>
    </location>
</feature>
<feature type="active site" description="Charge relay system" evidence="14">
    <location>
        <position position="262"/>
    </location>
</feature>
<dbReference type="SUPFAM" id="SSF50494">
    <property type="entry name" value="Trypsin-like serine proteases"/>
    <property type="match status" value="1"/>
</dbReference>
<feature type="signal peptide" evidence="17">
    <location>
        <begin position="1"/>
        <end position="38"/>
    </location>
</feature>
<dbReference type="EMBL" id="PDKW01000038">
    <property type="protein sequence ID" value="PGH58455.1"/>
    <property type="molecule type" value="Genomic_DNA"/>
</dbReference>
<evidence type="ECO:0000256" key="11">
    <source>
        <dbReference type="ARBA" id="ARBA00022825"/>
    </source>
</evidence>
<comment type="subcellular location">
    <subcellularLocation>
        <location evidence="2">Periplasm</location>
    </subcellularLocation>
</comment>
<dbReference type="InterPro" id="IPR001940">
    <property type="entry name" value="Peptidase_S1C"/>
</dbReference>
<dbReference type="AlphaFoldDB" id="A0A2B8BKS8"/>
<dbReference type="NCBIfam" id="TIGR02037">
    <property type="entry name" value="degP_htrA_DO"/>
    <property type="match status" value="1"/>
</dbReference>
<evidence type="ECO:0000256" key="8">
    <source>
        <dbReference type="ARBA" id="ARBA00022737"/>
    </source>
</evidence>
<dbReference type="Pfam" id="PF13180">
    <property type="entry name" value="PDZ_2"/>
    <property type="match status" value="2"/>
</dbReference>
<feature type="region of interest" description="Disordered" evidence="16">
    <location>
        <begin position="415"/>
        <end position="435"/>
    </location>
</feature>
<dbReference type="PRINTS" id="PR00834">
    <property type="entry name" value="PROTEASES2C"/>
</dbReference>
<evidence type="ECO:0000256" key="15">
    <source>
        <dbReference type="PIRSR" id="PIRSR611782-2"/>
    </source>
</evidence>
<evidence type="ECO:0000256" key="6">
    <source>
        <dbReference type="ARBA" id="ARBA00022670"/>
    </source>
</evidence>
<dbReference type="Pfam" id="PF13365">
    <property type="entry name" value="Trypsin_2"/>
    <property type="match status" value="1"/>
</dbReference>
<evidence type="ECO:0000313" key="19">
    <source>
        <dbReference type="EMBL" id="PGH58455.1"/>
    </source>
</evidence>
<dbReference type="InterPro" id="IPR001478">
    <property type="entry name" value="PDZ"/>
</dbReference>
<feature type="domain" description="PDZ" evidence="18">
    <location>
        <begin position="431"/>
        <end position="519"/>
    </location>
</feature>
<dbReference type="GO" id="GO:0042597">
    <property type="term" value="C:periplasmic space"/>
    <property type="evidence" value="ECO:0007669"/>
    <property type="project" value="UniProtKB-SubCell"/>
</dbReference>
<evidence type="ECO:0000256" key="9">
    <source>
        <dbReference type="ARBA" id="ARBA00022764"/>
    </source>
</evidence>
<dbReference type="InterPro" id="IPR011782">
    <property type="entry name" value="Pept_S1C_Do"/>
</dbReference>
<keyword evidence="12" id="KW-0346">Stress response</keyword>
<feature type="binding site" evidence="15">
    <location>
        <position position="158"/>
    </location>
    <ligand>
        <name>substrate</name>
    </ligand>
</feature>
<proteinExistence type="inferred from homology"/>
<keyword evidence="10" id="KW-0378">Hydrolase</keyword>
<evidence type="ECO:0000256" key="14">
    <source>
        <dbReference type="PIRSR" id="PIRSR611782-1"/>
    </source>
</evidence>
<evidence type="ECO:0000256" key="13">
    <source>
        <dbReference type="ARBA" id="ARBA00032850"/>
    </source>
</evidence>
<feature type="active site" description="Charge relay system" evidence="14">
    <location>
        <position position="158"/>
    </location>
</feature>
<evidence type="ECO:0000256" key="3">
    <source>
        <dbReference type="ARBA" id="ARBA00010541"/>
    </source>
</evidence>
<feature type="binding site" evidence="15">
    <location>
        <position position="188"/>
    </location>
    <ligand>
        <name>substrate</name>
    </ligand>
</feature>
<organism evidence="19 20">
    <name type="scientific">Azospirillum palustre</name>
    <dbReference type="NCBI Taxonomy" id="2044885"/>
    <lineage>
        <taxon>Bacteria</taxon>
        <taxon>Pseudomonadati</taxon>
        <taxon>Pseudomonadota</taxon>
        <taxon>Alphaproteobacteria</taxon>
        <taxon>Rhodospirillales</taxon>
        <taxon>Azospirillaceae</taxon>
        <taxon>Azospirillum</taxon>
    </lineage>
</organism>
<dbReference type="OrthoDB" id="9758917at2"/>
<dbReference type="InterPro" id="IPR009003">
    <property type="entry name" value="Peptidase_S1_PA"/>
</dbReference>
<dbReference type="RefSeq" id="WP_098735285.1">
    <property type="nucleotide sequence ID" value="NZ_PDKW01000038.1"/>
</dbReference>
<feature type="domain" description="PDZ" evidence="18">
    <location>
        <begin position="318"/>
        <end position="397"/>
    </location>
</feature>
<keyword evidence="9" id="KW-0574">Periplasm</keyword>
<keyword evidence="7 17" id="KW-0732">Signal</keyword>
<comment type="caution">
    <text evidence="19">The sequence shown here is derived from an EMBL/GenBank/DDBJ whole genome shotgun (WGS) entry which is preliminary data.</text>
</comment>
<evidence type="ECO:0000256" key="7">
    <source>
        <dbReference type="ARBA" id="ARBA00022729"/>
    </source>
</evidence>
<dbReference type="SUPFAM" id="SSF50156">
    <property type="entry name" value="PDZ domain-like"/>
    <property type="match status" value="2"/>
</dbReference>
<dbReference type="CDD" id="cd10839">
    <property type="entry name" value="cpPDZ1_DegP-like"/>
    <property type="match status" value="1"/>
</dbReference>
<evidence type="ECO:0000256" key="17">
    <source>
        <dbReference type="SAM" id="SignalP"/>
    </source>
</evidence>
<dbReference type="PANTHER" id="PTHR22939:SF130">
    <property type="entry name" value="PERIPLASMIC SERINE ENDOPROTEASE DEGP-LIKE-RELATED"/>
    <property type="match status" value="1"/>
</dbReference>
<evidence type="ECO:0000256" key="2">
    <source>
        <dbReference type="ARBA" id="ARBA00004418"/>
    </source>
</evidence>
<dbReference type="PANTHER" id="PTHR22939">
    <property type="entry name" value="SERINE PROTEASE FAMILY S1C HTRA-RELATED"/>
    <property type="match status" value="1"/>
</dbReference>
<keyword evidence="6 19" id="KW-0645">Protease</keyword>
<comment type="similarity">
    <text evidence="3">Belongs to the peptidase S1C family.</text>
</comment>
<gene>
    <name evidence="19" type="ORF">CRT60_04650</name>
</gene>
<keyword evidence="11" id="KW-0720">Serine protease</keyword>
<dbReference type="EC" id="3.4.21.107" evidence="4"/>
<keyword evidence="20" id="KW-1185">Reference proteome</keyword>